<feature type="active site" evidence="10">
    <location>
        <position position="355"/>
    </location>
</feature>
<dbReference type="InterPro" id="IPR022764">
    <property type="entry name" value="Peptidase_S54_rhomboid_dom"/>
</dbReference>
<organism evidence="13 14">
    <name type="scientific">Cyprinus carpio carpio</name>
    <dbReference type="NCBI Taxonomy" id="630221"/>
    <lineage>
        <taxon>Eukaryota</taxon>
        <taxon>Metazoa</taxon>
        <taxon>Chordata</taxon>
        <taxon>Craniata</taxon>
        <taxon>Vertebrata</taxon>
        <taxon>Euteleostomi</taxon>
        <taxon>Actinopterygii</taxon>
        <taxon>Neopterygii</taxon>
        <taxon>Teleostei</taxon>
        <taxon>Ostariophysi</taxon>
        <taxon>Cypriniformes</taxon>
        <taxon>Cyprinidae</taxon>
        <taxon>Cyprininae</taxon>
        <taxon>Cyprinus</taxon>
    </lineage>
</organism>
<dbReference type="PROSITE" id="PS00018">
    <property type="entry name" value="EF_HAND_1"/>
    <property type="match status" value="1"/>
</dbReference>
<evidence type="ECO:0000256" key="2">
    <source>
        <dbReference type="ARBA" id="ARBA00004141"/>
    </source>
</evidence>
<feature type="domain" description="EF-hand" evidence="12">
    <location>
        <begin position="46"/>
        <end position="81"/>
    </location>
</feature>
<dbReference type="PANTHER" id="PTHR45840">
    <property type="entry name" value="RHOMBOID-RELATED PROTEIN"/>
    <property type="match status" value="1"/>
</dbReference>
<dbReference type="GO" id="GO:0004252">
    <property type="term" value="F:serine-type endopeptidase activity"/>
    <property type="evidence" value="ECO:0007669"/>
    <property type="project" value="UniProtKB-UniRule"/>
</dbReference>
<keyword evidence="9" id="KW-0645">Protease</keyword>
<feature type="transmembrane region" description="Helical" evidence="11">
    <location>
        <begin position="375"/>
        <end position="398"/>
    </location>
</feature>
<dbReference type="PIRSF" id="PIRSF037470">
    <property type="entry name" value="Rhomboid"/>
    <property type="match status" value="1"/>
</dbReference>
<keyword evidence="5" id="KW-0479">Metal-binding</keyword>
<dbReference type="SUPFAM" id="SSF47473">
    <property type="entry name" value="EF-hand"/>
    <property type="match status" value="1"/>
</dbReference>
<dbReference type="CDD" id="cd00051">
    <property type="entry name" value="EFh"/>
    <property type="match status" value="1"/>
</dbReference>
<dbReference type="Pfam" id="PF13499">
    <property type="entry name" value="EF-hand_7"/>
    <property type="match status" value="1"/>
</dbReference>
<reference evidence="13" key="2">
    <citation type="submission" date="2025-09" db="UniProtKB">
        <authorList>
            <consortium name="Ensembl"/>
        </authorList>
    </citation>
    <scope>IDENTIFICATION</scope>
</reference>
<dbReference type="Gene3D" id="1.20.1540.10">
    <property type="entry name" value="Rhomboid-like"/>
    <property type="match status" value="1"/>
</dbReference>
<feature type="transmembrane region" description="Helical" evidence="11">
    <location>
        <begin position="317"/>
        <end position="339"/>
    </location>
</feature>
<dbReference type="InterPro" id="IPR051739">
    <property type="entry name" value="Rhomboid_IM_Serine_Proteases"/>
</dbReference>
<dbReference type="Pfam" id="PF01694">
    <property type="entry name" value="Rhomboid"/>
    <property type="match status" value="1"/>
</dbReference>
<name>A0A9J7ZQS9_CYPCA</name>
<dbReference type="GO" id="GO:0006508">
    <property type="term" value="P:proteolysis"/>
    <property type="evidence" value="ECO:0007669"/>
    <property type="project" value="UniProtKB-KW"/>
</dbReference>
<evidence type="ECO:0000313" key="13">
    <source>
        <dbReference type="Ensembl" id="ENSCCRP00000131545.1"/>
    </source>
</evidence>
<dbReference type="FunFam" id="1.20.1540.10:FF:000002">
    <property type="entry name" value="Rhomboid, veinlet-like 3 (Drosophila)"/>
    <property type="match status" value="1"/>
</dbReference>
<dbReference type="SMART" id="SM00054">
    <property type="entry name" value="EFh"/>
    <property type="match status" value="2"/>
</dbReference>
<evidence type="ECO:0000256" key="3">
    <source>
        <dbReference type="ARBA" id="ARBA00009045"/>
    </source>
</evidence>
<dbReference type="PANTHER" id="PTHR45840:SF5">
    <property type="entry name" value="RHOMBOID-RELATED PROTEIN 3"/>
    <property type="match status" value="1"/>
</dbReference>
<dbReference type="Gene3D" id="1.10.238.10">
    <property type="entry name" value="EF-hand"/>
    <property type="match status" value="1"/>
</dbReference>
<feature type="transmembrane region" description="Helical" evidence="11">
    <location>
        <begin position="286"/>
        <end position="305"/>
    </location>
</feature>
<feature type="transmembrane region" description="Helical" evidence="11">
    <location>
        <begin position="263"/>
        <end position="280"/>
    </location>
</feature>
<keyword evidence="9" id="KW-0720">Serine protease</keyword>
<dbReference type="Proteomes" id="UP001108240">
    <property type="component" value="Unplaced"/>
</dbReference>
<dbReference type="FunFam" id="1.10.238.10:FF:000194">
    <property type="entry name" value="rhomboid-related protein 3 isoform X1"/>
    <property type="match status" value="1"/>
</dbReference>
<dbReference type="GO" id="GO:0016020">
    <property type="term" value="C:membrane"/>
    <property type="evidence" value="ECO:0007669"/>
    <property type="project" value="UniProtKB-SubCell"/>
</dbReference>
<dbReference type="SUPFAM" id="SSF144091">
    <property type="entry name" value="Rhomboid-like"/>
    <property type="match status" value="1"/>
</dbReference>
<keyword evidence="4 11" id="KW-0812">Transmembrane</keyword>
<comment type="subcellular location">
    <subcellularLocation>
        <location evidence="2">Membrane</location>
        <topology evidence="2">Multi-pass membrane protein</topology>
    </subcellularLocation>
</comment>
<dbReference type="InterPro" id="IPR011992">
    <property type="entry name" value="EF-hand-dom_pair"/>
</dbReference>
<evidence type="ECO:0000259" key="12">
    <source>
        <dbReference type="PROSITE" id="PS50222"/>
    </source>
</evidence>
<dbReference type="InterPro" id="IPR018247">
    <property type="entry name" value="EF_Hand_1_Ca_BS"/>
</dbReference>
<proteinExistence type="inferred from homology"/>
<keyword evidence="6" id="KW-0106">Calcium</keyword>
<accession>A0A9J7ZQS9</accession>
<dbReference type="EC" id="3.4.21.105" evidence="9"/>
<reference evidence="13" key="1">
    <citation type="submission" date="2025-08" db="UniProtKB">
        <authorList>
            <consortium name="Ensembl"/>
        </authorList>
    </citation>
    <scope>IDENTIFICATION</scope>
</reference>
<evidence type="ECO:0000256" key="1">
    <source>
        <dbReference type="ARBA" id="ARBA00000156"/>
    </source>
</evidence>
<comment type="function">
    <text evidence="9">May be involved in regulated intramembrane proteolysis and the subsequent release of functional polypeptides from their membrane anchors.</text>
</comment>
<feature type="active site" description="Nucleophile" evidence="10">
    <location>
        <position position="290"/>
    </location>
</feature>
<dbReference type="InterPro" id="IPR002048">
    <property type="entry name" value="EF_hand_dom"/>
</dbReference>
<dbReference type="GeneTree" id="ENSGT00940000158838"/>
<dbReference type="Ensembl" id="ENSCCRT00000183491.1">
    <property type="protein sequence ID" value="ENSCCRP00000131545.1"/>
    <property type="gene ID" value="ENSCCRG00000022531.2"/>
</dbReference>
<evidence type="ECO:0000313" key="14">
    <source>
        <dbReference type="Proteomes" id="UP001108240"/>
    </source>
</evidence>
<feature type="transmembrane region" description="Helical" evidence="11">
    <location>
        <begin position="351"/>
        <end position="368"/>
    </location>
</feature>
<comment type="similarity">
    <text evidence="3 9">Belongs to the peptidase S54 family.</text>
</comment>
<dbReference type="GO" id="GO:0005509">
    <property type="term" value="F:calcium ion binding"/>
    <property type="evidence" value="ECO:0007669"/>
    <property type="project" value="InterPro"/>
</dbReference>
<sequence length="406" mass="45324">MRRDNHYLGGIGGGKGAMVNSSPAVAAHAEGEEIEVLESTNVLPVAPEDQWKSLFDKYDQENSGCISTERFRDLLAAHGSELDPHKLEVLLALADINADGKICYQDFVNLVRNKRSNSFRRAILQGSRQLRNSALREEVGLGLSRRLVRHVAYETLPREVDRKWYFDSYNYCPPPWLMLAITIAEVIVFMYYGLQLNRWVLQVSSPYFLKGPLPYHPQLRAQAWRYLSYIFMHAGIEHLGLNMAMQLLVGVPLEMVHGALRIGLVYVCGVLAGSLAVSVADMTAPVVGSSGGVYALVSAHLANVVMNWSGMKCQFKLFRMAMALVCMSVEFGRAVWLRFYPPAFPPCPNPSFVAHLGGVAVGLTLGIVEQSLFWIFFSVYTLFILCGIFWNIFAYSLLDVKLPPPP</sequence>
<keyword evidence="7 11" id="KW-1133">Transmembrane helix</keyword>
<evidence type="ECO:0000256" key="8">
    <source>
        <dbReference type="ARBA" id="ARBA00023136"/>
    </source>
</evidence>
<evidence type="ECO:0000256" key="11">
    <source>
        <dbReference type="SAM" id="Phobius"/>
    </source>
</evidence>
<dbReference type="InterPro" id="IPR035952">
    <property type="entry name" value="Rhomboid-like_sf"/>
</dbReference>
<evidence type="ECO:0000256" key="10">
    <source>
        <dbReference type="PIRSR" id="PIRSR037470-50"/>
    </source>
</evidence>
<keyword evidence="14" id="KW-1185">Reference proteome</keyword>
<evidence type="ECO:0000256" key="4">
    <source>
        <dbReference type="ARBA" id="ARBA00022692"/>
    </source>
</evidence>
<dbReference type="InterPro" id="IPR017213">
    <property type="entry name" value="Peptidase_S54_rhomboid_met"/>
</dbReference>
<evidence type="ECO:0000256" key="7">
    <source>
        <dbReference type="ARBA" id="ARBA00022989"/>
    </source>
</evidence>
<feature type="transmembrane region" description="Helical" evidence="11">
    <location>
        <begin position="226"/>
        <end position="251"/>
    </location>
</feature>
<dbReference type="AlphaFoldDB" id="A0A9J7ZQS9"/>
<feature type="domain" description="EF-hand" evidence="12">
    <location>
        <begin position="82"/>
        <end position="117"/>
    </location>
</feature>
<keyword evidence="9" id="KW-0378">Hydrolase</keyword>
<evidence type="ECO:0000256" key="9">
    <source>
        <dbReference type="PIRNR" id="PIRNR037470"/>
    </source>
</evidence>
<evidence type="ECO:0000256" key="5">
    <source>
        <dbReference type="ARBA" id="ARBA00022723"/>
    </source>
</evidence>
<protein>
    <recommendedName>
        <fullName evidence="9">Rhomboid-related protein 3</fullName>
        <ecNumber evidence="9">3.4.21.105</ecNumber>
    </recommendedName>
</protein>
<feature type="transmembrane region" description="Helical" evidence="11">
    <location>
        <begin position="176"/>
        <end position="194"/>
    </location>
</feature>
<comment type="catalytic activity">
    <reaction evidence="1 9">
        <text>Cleaves type-1 transmembrane domains using a catalytic dyad composed of serine and histidine that are contributed by different transmembrane domains.</text>
        <dbReference type="EC" id="3.4.21.105"/>
    </reaction>
</comment>
<dbReference type="PROSITE" id="PS50222">
    <property type="entry name" value="EF_HAND_2"/>
    <property type="match status" value="2"/>
</dbReference>
<evidence type="ECO:0000256" key="6">
    <source>
        <dbReference type="ARBA" id="ARBA00022837"/>
    </source>
</evidence>
<keyword evidence="8 11" id="KW-0472">Membrane</keyword>